<protein>
    <submittedName>
        <fullName evidence="1">WGS project CAEQ00000000 data, annotated contig 1676</fullName>
    </submittedName>
</protein>
<organism evidence="1 2">
    <name type="scientific">Trypanosoma congolense (strain IL3000)</name>
    <dbReference type="NCBI Taxonomy" id="1068625"/>
    <lineage>
        <taxon>Eukaryota</taxon>
        <taxon>Discoba</taxon>
        <taxon>Euglenozoa</taxon>
        <taxon>Kinetoplastea</taxon>
        <taxon>Metakinetoplastina</taxon>
        <taxon>Trypanosomatida</taxon>
        <taxon>Trypanosomatidae</taxon>
        <taxon>Trypanosoma</taxon>
        <taxon>Nannomonas</taxon>
    </lineage>
</organism>
<proteinExistence type="predicted"/>
<gene>
    <name evidence="1" type="ORF">TCIL3000_0_40750</name>
</gene>
<comment type="caution">
    <text evidence="1">The sequence shown here is derived from an EMBL/GenBank/DDBJ whole genome shotgun (WGS) entry which is preliminary data.</text>
</comment>
<evidence type="ECO:0000313" key="1">
    <source>
        <dbReference type="EMBL" id="CCD13308.1"/>
    </source>
</evidence>
<dbReference type="VEuPathDB" id="TriTrypDB:TcIL3000_0_40750"/>
<dbReference type="Proteomes" id="UP000000702">
    <property type="component" value="Unassembled WGS sequence"/>
</dbReference>
<name>F9W7Y6_TRYCI</name>
<dbReference type="AlphaFoldDB" id="F9W7Y6"/>
<keyword evidence="2" id="KW-1185">Reference proteome</keyword>
<accession>F9W7Y6</accession>
<sequence>MSSTLNQQHILTPYVYISYTIKFNVHVPVILPLICVREKFCICVHCRFFLCSAYVYSYLLPLCNVCVCVRNRVGVTRLVGNYLYRIVRKTSVDISVCISVAVMFHASLMARSFSQESFYRMSKYMKSRNPNEKYLRTGHIVLETLKRYHAYVLALVFTLGVTCYDQLKHPEKVRIPIHDGRSLVL</sequence>
<dbReference type="EMBL" id="CAEQ01001104">
    <property type="protein sequence ID" value="CCD13308.1"/>
    <property type="molecule type" value="Genomic_DNA"/>
</dbReference>
<reference evidence="2" key="1">
    <citation type="submission" date="2011-07" db="EMBL/GenBank/DDBJ databases">
        <title>Divergent evolution of antigenic variation in African trypanosomes.</title>
        <authorList>
            <person name="Jackson A.P."/>
            <person name="Berry A."/>
            <person name="Allison H.C."/>
            <person name="Burton P."/>
            <person name="Anderson J."/>
            <person name="Aslett M."/>
            <person name="Brown R."/>
            <person name="Corton N."/>
            <person name="Harris D."/>
            <person name="Hauser H."/>
            <person name="Gamble J."/>
            <person name="Gilderthorp R."/>
            <person name="McQuillan J."/>
            <person name="Quail M.A."/>
            <person name="Sanders M."/>
            <person name="Van Tonder A."/>
            <person name="Ginger M.L."/>
            <person name="Donelson J.E."/>
            <person name="Field M.C."/>
            <person name="Barry J.D."/>
            <person name="Berriman M."/>
            <person name="Hertz-Fowler C."/>
        </authorList>
    </citation>
    <scope>NUCLEOTIDE SEQUENCE [LARGE SCALE GENOMIC DNA]</scope>
    <source>
        <strain evidence="2">IL3000</strain>
    </source>
</reference>
<evidence type="ECO:0000313" key="2">
    <source>
        <dbReference type="Proteomes" id="UP000000702"/>
    </source>
</evidence>
<reference evidence="1 2" key="2">
    <citation type="journal article" date="2012" name="Proc. Natl. Acad. Sci. U.S.A.">
        <title>Antigenic diversity is generated by distinct evolutionary mechanisms in African trypanosome species.</title>
        <authorList>
            <person name="Jackson A.P."/>
            <person name="Berry A."/>
            <person name="Aslett M."/>
            <person name="Allison H.C."/>
            <person name="Burton P."/>
            <person name="Vavrova-Anderson J."/>
            <person name="Brown R."/>
            <person name="Browne H."/>
            <person name="Corton N."/>
            <person name="Hauser H."/>
            <person name="Gamble J."/>
            <person name="Gilderthorp R."/>
            <person name="Marcello L."/>
            <person name="McQuillan J."/>
            <person name="Otto T.D."/>
            <person name="Quail M.A."/>
            <person name="Sanders M.J."/>
            <person name="van Tonder A."/>
            <person name="Ginger M.L."/>
            <person name="Field M.C."/>
            <person name="Barry J.D."/>
            <person name="Hertz-Fowler C."/>
            <person name="Berriman M."/>
        </authorList>
    </citation>
    <scope>NUCLEOTIDE SEQUENCE [LARGE SCALE GENOMIC DNA]</scope>
    <source>
        <strain evidence="1 2">IL3000</strain>
    </source>
</reference>